<dbReference type="Gene3D" id="3.40.190.10">
    <property type="entry name" value="Periplasmic binding protein-like II"/>
    <property type="match status" value="2"/>
</dbReference>
<dbReference type="InterPro" id="IPR015168">
    <property type="entry name" value="SsuA/THI5"/>
</dbReference>
<gene>
    <name evidence="6" type="ORF">GCM10009613_42490</name>
</gene>
<name>A0ABN1Y0B2_9PSEU</name>
<keyword evidence="7" id="KW-1185">Reference proteome</keyword>
<dbReference type="PANTHER" id="PTHR30024">
    <property type="entry name" value="ALIPHATIC SULFONATES-BINDING PROTEIN-RELATED"/>
    <property type="match status" value="1"/>
</dbReference>
<feature type="domain" description="SsuA/THI5-like" evidence="5">
    <location>
        <begin position="47"/>
        <end position="254"/>
    </location>
</feature>
<protein>
    <recommendedName>
        <fullName evidence="5">SsuA/THI5-like domain-containing protein</fullName>
    </recommendedName>
</protein>
<reference evidence="6 7" key="1">
    <citation type="journal article" date="2019" name="Int. J. Syst. Evol. Microbiol.">
        <title>The Global Catalogue of Microorganisms (GCM) 10K type strain sequencing project: providing services to taxonomists for standard genome sequencing and annotation.</title>
        <authorList>
            <consortium name="The Broad Institute Genomics Platform"/>
            <consortium name="The Broad Institute Genome Sequencing Center for Infectious Disease"/>
            <person name="Wu L."/>
            <person name="Ma J."/>
        </authorList>
    </citation>
    <scope>NUCLEOTIDE SEQUENCE [LARGE SCALE GENOMIC DNA]</scope>
    <source>
        <strain evidence="6 7">JCM 11896</strain>
    </source>
</reference>
<proteinExistence type="inferred from homology"/>
<organism evidence="6 7">
    <name type="scientific">Pseudonocardia kongjuensis</name>
    <dbReference type="NCBI Taxonomy" id="102227"/>
    <lineage>
        <taxon>Bacteria</taxon>
        <taxon>Bacillati</taxon>
        <taxon>Actinomycetota</taxon>
        <taxon>Actinomycetes</taxon>
        <taxon>Pseudonocardiales</taxon>
        <taxon>Pseudonocardiaceae</taxon>
        <taxon>Pseudonocardia</taxon>
    </lineage>
</organism>
<evidence type="ECO:0000256" key="2">
    <source>
        <dbReference type="ARBA" id="ARBA00010742"/>
    </source>
</evidence>
<sequence>MKRRSVRVLAAGVTVVAALLLGACGGGAGADGTETVTVAQADPGLSFAPLYVADGMGYFADEGLAVDIQTLKPDVAVAGLASDQIDYVATIGSVARQAATGVPVKVAMVWFDRTPFVIMGNSRFQDMAALRGQAVGVSGFGSSTDVALRHALRASGLDPETDVEIIQLGGGGPAGRITAIQTDQVAATPLTLPDDIIAERRGLTRLYDTTDELLIPFTGLGVSDIKLAEDPEQIAAMIRATRRALEHMAAEPEESARIISEATGTEEDVVLEALPTMVRIVSPDGLASAEALENSIAPTDGSGATPDLATAYDFDLLRAENTQQGVPAAPDRPAADG</sequence>
<comment type="subcellular location">
    <subcellularLocation>
        <location evidence="1">Periplasm</location>
    </subcellularLocation>
</comment>
<evidence type="ECO:0000256" key="1">
    <source>
        <dbReference type="ARBA" id="ARBA00004418"/>
    </source>
</evidence>
<dbReference type="EMBL" id="BAAAJK010000027">
    <property type="protein sequence ID" value="GAA1394453.1"/>
    <property type="molecule type" value="Genomic_DNA"/>
</dbReference>
<comment type="similarity">
    <text evidence="2">Belongs to the bacterial solute-binding protein SsuA/TauA family.</text>
</comment>
<feature type="chain" id="PRO_5046725839" description="SsuA/THI5-like domain-containing protein" evidence="4">
    <location>
        <begin position="31"/>
        <end position="337"/>
    </location>
</feature>
<dbReference type="PANTHER" id="PTHR30024:SF47">
    <property type="entry name" value="TAURINE-BINDING PERIPLASMIC PROTEIN"/>
    <property type="match status" value="1"/>
</dbReference>
<dbReference type="PROSITE" id="PS51257">
    <property type="entry name" value="PROKAR_LIPOPROTEIN"/>
    <property type="match status" value="1"/>
</dbReference>
<evidence type="ECO:0000256" key="3">
    <source>
        <dbReference type="ARBA" id="ARBA00022729"/>
    </source>
</evidence>
<dbReference type="RefSeq" id="WP_344025207.1">
    <property type="nucleotide sequence ID" value="NZ_BAAAJK010000027.1"/>
</dbReference>
<evidence type="ECO:0000313" key="6">
    <source>
        <dbReference type="EMBL" id="GAA1394453.1"/>
    </source>
</evidence>
<comment type="caution">
    <text evidence="6">The sequence shown here is derived from an EMBL/GenBank/DDBJ whole genome shotgun (WGS) entry which is preliminary data.</text>
</comment>
<dbReference type="Proteomes" id="UP001501414">
    <property type="component" value="Unassembled WGS sequence"/>
</dbReference>
<accession>A0ABN1Y0B2</accession>
<dbReference type="Pfam" id="PF09084">
    <property type="entry name" value="NMT1"/>
    <property type="match status" value="1"/>
</dbReference>
<feature type="signal peptide" evidence="4">
    <location>
        <begin position="1"/>
        <end position="30"/>
    </location>
</feature>
<evidence type="ECO:0000259" key="5">
    <source>
        <dbReference type="Pfam" id="PF09084"/>
    </source>
</evidence>
<evidence type="ECO:0000313" key="7">
    <source>
        <dbReference type="Proteomes" id="UP001501414"/>
    </source>
</evidence>
<evidence type="ECO:0000256" key="4">
    <source>
        <dbReference type="SAM" id="SignalP"/>
    </source>
</evidence>
<keyword evidence="3 4" id="KW-0732">Signal</keyword>
<dbReference type="SUPFAM" id="SSF53850">
    <property type="entry name" value="Periplasmic binding protein-like II"/>
    <property type="match status" value="1"/>
</dbReference>